<dbReference type="AlphaFoldDB" id="A0A1M2VK92"/>
<keyword evidence="2" id="KW-1185">Reference proteome</keyword>
<organism evidence="1 2">
    <name type="scientific">Trametes pubescens</name>
    <name type="common">White-rot fungus</name>
    <dbReference type="NCBI Taxonomy" id="154538"/>
    <lineage>
        <taxon>Eukaryota</taxon>
        <taxon>Fungi</taxon>
        <taxon>Dikarya</taxon>
        <taxon>Basidiomycota</taxon>
        <taxon>Agaricomycotina</taxon>
        <taxon>Agaricomycetes</taxon>
        <taxon>Polyporales</taxon>
        <taxon>Polyporaceae</taxon>
        <taxon>Trametes</taxon>
    </lineage>
</organism>
<gene>
    <name evidence="1" type="ORF">TRAPUB_1113</name>
</gene>
<accession>A0A1M2VK92</accession>
<sequence>MSHGPQDAIAIATQVQAAPAPAYHNSTVTVRTQGELAWLAAYFRAEDGHLAHSVDSLILHVPFLMPRSYQLLLQLIRRLTHLTRLRIFHSELLLSRLPVLGDHIVNRTSLTELKLDHAGTISYRFVARLRSRLVSIHVHGFPGTSSLWIFTAALLQPSAATLQEINMPNVVLDLRARTIRFPQARTVHITYDCLAVFDLGAYKFAFPNLRHFRLSVTPAPSRLLADQEMFRRRNLLAGLSERGWEDLNRVYAPPHALWLLGLLTPVDMLSLPIGLGGAADQRLFDVLAALNPTHLQLQFQNTEDARAVVRDFGTLLEPLRVPRLHTLMLDCYLPLVQLFLKQLLADLVCNLAALHCEELTVRFFEHVPAAHQRPAPMRPTYVTNVKWDALTLILLGTCARVKRVVVMVSTMHGSPPMAVYTANALPPQPQLADA</sequence>
<protein>
    <recommendedName>
        <fullName evidence="3">F-box domain-containing protein</fullName>
    </recommendedName>
</protein>
<dbReference type="EMBL" id="MNAD01001095">
    <property type="protein sequence ID" value="OJT07988.1"/>
    <property type="molecule type" value="Genomic_DNA"/>
</dbReference>
<reference evidence="1 2" key="1">
    <citation type="submission" date="2016-10" db="EMBL/GenBank/DDBJ databases">
        <title>Genome sequence of the basidiomycete white-rot fungus Trametes pubescens.</title>
        <authorList>
            <person name="Makela M.R."/>
            <person name="Granchi Z."/>
            <person name="Peng M."/>
            <person name="De Vries R.P."/>
            <person name="Grigoriev I."/>
            <person name="Riley R."/>
            <person name="Hilden K."/>
        </authorList>
    </citation>
    <scope>NUCLEOTIDE SEQUENCE [LARGE SCALE GENOMIC DNA]</scope>
    <source>
        <strain evidence="1 2">FBCC735</strain>
    </source>
</reference>
<evidence type="ECO:0000313" key="2">
    <source>
        <dbReference type="Proteomes" id="UP000184267"/>
    </source>
</evidence>
<dbReference type="Proteomes" id="UP000184267">
    <property type="component" value="Unassembled WGS sequence"/>
</dbReference>
<comment type="caution">
    <text evidence="1">The sequence shown here is derived from an EMBL/GenBank/DDBJ whole genome shotgun (WGS) entry which is preliminary data.</text>
</comment>
<dbReference type="OrthoDB" id="10427829at2759"/>
<evidence type="ECO:0008006" key="3">
    <source>
        <dbReference type="Google" id="ProtNLM"/>
    </source>
</evidence>
<evidence type="ECO:0000313" key="1">
    <source>
        <dbReference type="EMBL" id="OJT07988.1"/>
    </source>
</evidence>
<name>A0A1M2VK92_TRAPU</name>
<proteinExistence type="predicted"/>